<evidence type="ECO:0000313" key="3">
    <source>
        <dbReference type="Proteomes" id="UP000522313"/>
    </source>
</evidence>
<evidence type="ECO:0000313" key="2">
    <source>
        <dbReference type="EMBL" id="MBB6504808.1"/>
    </source>
</evidence>
<reference evidence="1 4" key="1">
    <citation type="submission" date="2020-08" db="EMBL/GenBank/DDBJ databases">
        <title>Genomic Encyclopedia of Type Strains, Phase IV (KMG-IV): sequencing the most valuable type-strain genomes for metagenomic binning, comparative biology and taxonomic classification.</title>
        <authorList>
            <person name="Goeker M."/>
        </authorList>
    </citation>
    <scope>NUCLEOTIDE SEQUENCE [LARGE SCALE GENOMIC DNA]</scope>
    <source>
        <strain evidence="1 4">DSM 101535</strain>
    </source>
</reference>
<dbReference type="Proteomes" id="UP000522313">
    <property type="component" value="Unassembled WGS sequence"/>
</dbReference>
<protein>
    <submittedName>
        <fullName evidence="2">Uncharacterized protein</fullName>
    </submittedName>
</protein>
<reference evidence="2 3" key="2">
    <citation type="submission" date="2020-08" db="EMBL/GenBank/DDBJ databases">
        <title>The Agave Microbiome: Exploring the role of microbial communities in plant adaptations to desert environments.</title>
        <authorList>
            <person name="Partida-Martinez L.P."/>
        </authorList>
    </citation>
    <scope>NUCLEOTIDE SEQUENCE [LARGE SCALE GENOMIC DNA]</scope>
    <source>
        <strain evidence="2 3">AS3.13</strain>
    </source>
</reference>
<gene>
    <name evidence="2" type="ORF">F4693_001785</name>
    <name evidence="1" type="ORF">FHS97_002348</name>
</gene>
<accession>A0A7X0JC20</accession>
<name>A0A7X0JC20_9SPHN</name>
<comment type="caution">
    <text evidence="2">The sequence shown here is derived from an EMBL/GenBank/DDBJ whole genome shotgun (WGS) entry which is preliminary data.</text>
</comment>
<reference evidence="2 3" key="3">
    <citation type="submission" date="2020-08" db="EMBL/GenBank/DDBJ databases">
        <authorList>
            <person name="Partida-Martinez L."/>
            <person name="Huntemann M."/>
            <person name="Clum A."/>
            <person name="Wang J."/>
            <person name="Palaniappan K."/>
            <person name="Ritter S."/>
            <person name="Chen I.-M."/>
            <person name="Stamatis D."/>
            <person name="Reddy T."/>
            <person name="O'Malley R."/>
            <person name="Daum C."/>
            <person name="Shapiro N."/>
            <person name="Ivanova N."/>
            <person name="Kyrpides N."/>
            <person name="Woyke T."/>
        </authorList>
    </citation>
    <scope>NUCLEOTIDE SEQUENCE [LARGE SCALE GENOMIC DNA]</scope>
    <source>
        <strain evidence="2 3">AS3.13</strain>
    </source>
</reference>
<proteinExistence type="predicted"/>
<dbReference type="Proteomes" id="UP000560131">
    <property type="component" value="Unassembled WGS sequence"/>
</dbReference>
<evidence type="ECO:0000313" key="4">
    <source>
        <dbReference type="Proteomes" id="UP000560131"/>
    </source>
</evidence>
<keyword evidence="4" id="KW-1185">Reference proteome</keyword>
<sequence length="35" mass="3629">MTNYPTLARSLLLSAASFATTALLLYVDAVTAVVA</sequence>
<evidence type="ECO:0000313" key="1">
    <source>
        <dbReference type="EMBL" id="MBB5726408.1"/>
    </source>
</evidence>
<dbReference type="EMBL" id="JACHBT010000008">
    <property type="protein sequence ID" value="MBB6504808.1"/>
    <property type="molecule type" value="Genomic_DNA"/>
</dbReference>
<organism evidence="2 3">
    <name type="scientific">Sphingomonas endophytica</name>
    <dbReference type="NCBI Taxonomy" id="869719"/>
    <lineage>
        <taxon>Bacteria</taxon>
        <taxon>Pseudomonadati</taxon>
        <taxon>Pseudomonadota</taxon>
        <taxon>Alphaproteobacteria</taxon>
        <taxon>Sphingomonadales</taxon>
        <taxon>Sphingomonadaceae</taxon>
        <taxon>Sphingomonas</taxon>
    </lineage>
</organism>
<dbReference type="EMBL" id="JACIJN010000007">
    <property type="protein sequence ID" value="MBB5726408.1"/>
    <property type="molecule type" value="Genomic_DNA"/>
</dbReference>
<dbReference type="AlphaFoldDB" id="A0A7X0JC20"/>